<dbReference type="Pfam" id="PF13403">
    <property type="entry name" value="Hint_2"/>
    <property type="match status" value="1"/>
</dbReference>
<dbReference type="PATRIC" id="fig|1088868.3.peg.1247"/>
<dbReference type="Gene3D" id="2.160.20.20">
    <property type="match status" value="2"/>
</dbReference>
<evidence type="ECO:0000313" key="2">
    <source>
        <dbReference type="EMBL" id="EHD13884.1"/>
    </source>
</evidence>
<dbReference type="Proteomes" id="UP000005939">
    <property type="component" value="Unassembled WGS sequence"/>
</dbReference>
<reference evidence="2 3" key="1">
    <citation type="submission" date="2011-10" db="EMBL/GenBank/DDBJ databases">
        <title>Genome Sequence of Commensalibacter intestini A911, isolated from Drosophila gut.</title>
        <authorList>
            <person name="Lee W.-J."/>
            <person name="Kim E.-K."/>
        </authorList>
    </citation>
    <scope>NUCLEOTIDE SEQUENCE [LARGE SCALE GENOMIC DNA]</scope>
    <source>
        <strain evidence="2 3">A911</strain>
    </source>
</reference>
<dbReference type="InterPro" id="IPR036844">
    <property type="entry name" value="Hint_dom_sf"/>
</dbReference>
<sequence>MLYGGATSGTNVQAQSIENVYTYGSAIATVVNNGGIQNVVDNGSTTSTIVNNGGLQKIHDNASAYVTILNSGGVQSIYNGGSAFYTTVHSGGYITTTQNGVSFQPYIESNGYEDVGYNRMTKVSNVGSSISAQLYGGSQYVYSGSIASATTVFNNGSSYILAGGSAFNTIVNSGGFQLVAGSTTSTTLNDTGVLNVIYGGITSHTNVKGKSAENVFNQGSATGTIVSNNGAQNVYDNGSTTSTIVNNSASQNIHNNGSAYVTVLNSGGVQNIYDGGSAFYTTVKSGGYVAAIQKGLSFQAYIESGGYEDIGYNKITNSSGTGSSVSAQLYGGSQYVYSGSVESAATIFNGGTSYILTGGSAVSTIIYSGGSQSVNGVNAIASNTTLSNTAILNVANGGITSGTTIQTSSVENILGNGSAISTLVNSGGSQIISGSTNSFGSATGTIIQGGGQQTIYDWGRAGGITLSGGTINISAGGGINDNVNFASGGTINVYSGAGVSTQITSGGKEYIYSGGIANNTLVDNASQVVLNGGQINSTTISDNGTVDVSAGGIASNVIVNSAGILRISNGTVNTITVNNNGITVVNGGSVNNNTVQYGGIFNITDGVLGDTTVNSGGAILISIDTVDVEGNVSIKTGAFINDREALEDITINGASKMNLTALLNDPTLFATTDASKAIADKTATNKEATVNLDTNKTQNSSSSVNTNKKTNSLKDLLNNPNYFAPVTVTPQATSLQTRDFVAPETLSVTTTDYPTTDGDGNPITDVTPVTDTTASTELQVWTYKLASGYGRTSFVPPGHADTDRIWGIQLYTATDGGVISTVSSLIAGTGSYGRLTGKKFSKPVYAAEGATITTEQNFTEASNVYIYDNATLQATQGAIDNLYVDDGGTANFSDTATVGTLTLESGGKANITTSTGGIISLEGTDNTGLVISGKASAGGTTIASTIDNFDGNDSITLKDVQRSNVAGVTFGDADHITITLNDGSSITLNIPGIESTGYTLGENSDGNVVFETCFLTGTLIAMISGMTNVENIQVGEIIETFDWKTNQTINTPVIWVGHKHMTVKTYLPDDLAGYPVRVLKNAISENVPNEDLLITPEHCLFFNGNFIPARMLVNGRSIYYDRSITSYDYYHIETEAHSVIWANNTLTETYLDTGNRNTFENNHKVISLFNQAKSWDQDGAAPLNVQRHVVEPIYNQLNNNAIDKNLELKTEELSLTNNPEFCLMTECGTTIPAHSINNGRYIFPIPEDIHTVQLCSRTYRPNETIGAFIDDRRELGILVGSILIIGHNVFHAITDHLSNPNLKGWDAIEESSCRWTNGQATLNIHQNHSQKRVLIVNILAAGPYINKNNREEVVVEKIAS</sequence>
<name>G6F190_9PROT</name>
<evidence type="ECO:0000259" key="1">
    <source>
        <dbReference type="Pfam" id="PF13403"/>
    </source>
</evidence>
<dbReference type="STRING" id="1088868.CIN_12430"/>
<dbReference type="InterPro" id="IPR028992">
    <property type="entry name" value="Hedgehog/Intein_dom"/>
</dbReference>
<gene>
    <name evidence="2" type="ORF">CIN_12430</name>
</gene>
<proteinExistence type="predicted"/>
<dbReference type="EMBL" id="AGFR01000007">
    <property type="protein sequence ID" value="EHD13884.1"/>
    <property type="molecule type" value="Genomic_DNA"/>
</dbReference>
<evidence type="ECO:0000313" key="3">
    <source>
        <dbReference type="Proteomes" id="UP000005939"/>
    </source>
</evidence>
<organism evidence="2 3">
    <name type="scientific">Commensalibacter intestini A911</name>
    <dbReference type="NCBI Taxonomy" id="1088868"/>
    <lineage>
        <taxon>Bacteria</taxon>
        <taxon>Pseudomonadati</taxon>
        <taxon>Pseudomonadota</taxon>
        <taxon>Alphaproteobacteria</taxon>
        <taxon>Acetobacterales</taxon>
        <taxon>Acetobacteraceae</taxon>
    </lineage>
</organism>
<dbReference type="InterPro" id="IPR012332">
    <property type="entry name" value="Autotransporter_pectin_lyase_C"/>
</dbReference>
<dbReference type="Gene3D" id="2.170.16.10">
    <property type="entry name" value="Hedgehog/Intein (Hint) domain"/>
    <property type="match status" value="1"/>
</dbReference>
<comment type="caution">
    <text evidence="2">The sequence shown here is derived from an EMBL/GenBank/DDBJ whole genome shotgun (WGS) entry which is preliminary data.</text>
</comment>
<protein>
    <recommendedName>
        <fullName evidence="1">Hedgehog/Intein (Hint) domain-containing protein</fullName>
    </recommendedName>
</protein>
<dbReference type="NCBIfam" id="TIGR04415">
    <property type="entry name" value="O_hepto_targRPT"/>
    <property type="match status" value="8"/>
</dbReference>
<dbReference type="SUPFAM" id="SSF51294">
    <property type="entry name" value="Hedgehog/intein (Hint) domain"/>
    <property type="match status" value="1"/>
</dbReference>
<accession>G6F190</accession>
<dbReference type="InterPro" id="IPR030930">
    <property type="entry name" value="AIDA"/>
</dbReference>
<feature type="domain" description="Hedgehog/Intein (Hint)" evidence="1">
    <location>
        <begin position="1012"/>
        <end position="1153"/>
    </location>
</feature>
<dbReference type="eggNOG" id="COG3210">
    <property type="taxonomic scope" value="Bacteria"/>
</dbReference>